<dbReference type="STRING" id="192903.SAMN04488513_102756"/>
<dbReference type="Gene3D" id="3.40.50.12370">
    <property type="match status" value="1"/>
</dbReference>
<dbReference type="Proteomes" id="UP000184543">
    <property type="component" value="Unassembled WGS sequence"/>
</dbReference>
<proteinExistence type="inferred from homology"/>
<evidence type="ECO:0000313" key="4">
    <source>
        <dbReference type="Proteomes" id="UP000184543"/>
    </source>
</evidence>
<sequence length="269" mass="30586">MKKIIIPTDFSENAQKAIDYALHLFKNEVCRFYILHAYHSVPSSEKTKGDMQEDLNQLVKRLQAQNTASEHRFEGIMESDTVLGLTSRTVKDTGADYIFMGTKGLSALREIFVGSNTLDLIKYIDNCSIVMVPVAYEYTDLKKLVFATDFKHAFSPIELLPLIDIAKLWNATLNVVHIKTEESLSEEQETNKAILRNVLKGSKHLFFEIKQRDSVANTLIEIEKTNKSMGMMALLMTDHGFFQKLVRPNIIKSVAFKTEKPLIVLPQVK</sequence>
<comment type="similarity">
    <text evidence="1">Belongs to the universal stress protein A family.</text>
</comment>
<name>A0A1M6GC06_9FLAO</name>
<dbReference type="SUPFAM" id="SSF52402">
    <property type="entry name" value="Adenine nucleotide alpha hydrolases-like"/>
    <property type="match status" value="2"/>
</dbReference>
<dbReference type="PANTHER" id="PTHR46268">
    <property type="entry name" value="STRESS RESPONSE PROTEIN NHAX"/>
    <property type="match status" value="1"/>
</dbReference>
<dbReference type="PANTHER" id="PTHR46268:SF6">
    <property type="entry name" value="UNIVERSAL STRESS PROTEIN UP12"/>
    <property type="match status" value="1"/>
</dbReference>
<gene>
    <name evidence="3" type="ORF">SAMN04488513_102756</name>
</gene>
<dbReference type="Pfam" id="PF00582">
    <property type="entry name" value="Usp"/>
    <property type="match status" value="1"/>
</dbReference>
<accession>A0A1M6GC06</accession>
<dbReference type="CDD" id="cd00293">
    <property type="entry name" value="USP-like"/>
    <property type="match status" value="1"/>
</dbReference>
<evidence type="ECO:0000313" key="3">
    <source>
        <dbReference type="EMBL" id="SHJ07442.1"/>
    </source>
</evidence>
<dbReference type="EMBL" id="FQYU01000002">
    <property type="protein sequence ID" value="SHJ07442.1"/>
    <property type="molecule type" value="Genomic_DNA"/>
</dbReference>
<dbReference type="InterPro" id="IPR006015">
    <property type="entry name" value="Universal_stress_UspA"/>
</dbReference>
<organism evidence="3 4">
    <name type="scientific">Pseudozobellia thermophila</name>
    <dbReference type="NCBI Taxonomy" id="192903"/>
    <lineage>
        <taxon>Bacteria</taxon>
        <taxon>Pseudomonadati</taxon>
        <taxon>Bacteroidota</taxon>
        <taxon>Flavobacteriia</taxon>
        <taxon>Flavobacteriales</taxon>
        <taxon>Flavobacteriaceae</taxon>
        <taxon>Pseudozobellia</taxon>
    </lineage>
</organism>
<dbReference type="OrthoDB" id="9788959at2"/>
<protein>
    <submittedName>
        <fullName evidence="3">Nucleotide-binding universal stress protein, UspA family</fullName>
    </submittedName>
</protein>
<evidence type="ECO:0000256" key="1">
    <source>
        <dbReference type="ARBA" id="ARBA00008791"/>
    </source>
</evidence>
<dbReference type="AlphaFoldDB" id="A0A1M6GC06"/>
<dbReference type="PRINTS" id="PR01438">
    <property type="entry name" value="UNVRSLSTRESS"/>
</dbReference>
<reference evidence="4" key="1">
    <citation type="submission" date="2016-11" db="EMBL/GenBank/DDBJ databases">
        <authorList>
            <person name="Varghese N."/>
            <person name="Submissions S."/>
        </authorList>
    </citation>
    <scope>NUCLEOTIDE SEQUENCE [LARGE SCALE GENOMIC DNA]</scope>
    <source>
        <strain evidence="4">DSM 19858</strain>
    </source>
</reference>
<keyword evidence="4" id="KW-1185">Reference proteome</keyword>
<dbReference type="RefSeq" id="WP_072992028.1">
    <property type="nucleotide sequence ID" value="NZ_FQYU01000002.1"/>
</dbReference>
<dbReference type="InterPro" id="IPR006016">
    <property type="entry name" value="UspA"/>
</dbReference>
<feature type="domain" description="UspA" evidence="2">
    <location>
        <begin position="1"/>
        <end position="132"/>
    </location>
</feature>
<evidence type="ECO:0000259" key="2">
    <source>
        <dbReference type="Pfam" id="PF00582"/>
    </source>
</evidence>